<dbReference type="AlphaFoldDB" id="A0A9K3LF58"/>
<dbReference type="InterPro" id="IPR050925">
    <property type="entry name" value="Rhomboid_protease_S54"/>
</dbReference>
<organism evidence="3 4">
    <name type="scientific">Nitzschia inconspicua</name>
    <dbReference type="NCBI Taxonomy" id="303405"/>
    <lineage>
        <taxon>Eukaryota</taxon>
        <taxon>Sar</taxon>
        <taxon>Stramenopiles</taxon>
        <taxon>Ochrophyta</taxon>
        <taxon>Bacillariophyta</taxon>
        <taxon>Bacillariophyceae</taxon>
        <taxon>Bacillariophycidae</taxon>
        <taxon>Bacillariales</taxon>
        <taxon>Bacillariaceae</taxon>
        <taxon>Nitzschia</taxon>
    </lineage>
</organism>
<dbReference type="Pfam" id="PF01694">
    <property type="entry name" value="Rhomboid"/>
    <property type="match status" value="1"/>
</dbReference>
<comment type="caution">
    <text evidence="3">The sequence shown here is derived from an EMBL/GenBank/DDBJ whole genome shotgun (WGS) entry which is preliminary data.</text>
</comment>
<proteinExistence type="predicted"/>
<sequence>MFSSTTMNQRRRQIRFSVQAVVMALVVFLSVGIVPSRGAAQGYLIQPLMSPMMGRRGYRSRGYRRPRRTSTRMMTHEELQSHFLDDENWMTDPNVRPWDGNLRAARRPNQYSWTTKLVFANILGYGLQVINPRITELGVKLSDKILNGQEMYRLLTPVFLHGSPIHLFMNLVSLRNIGPMTEQFFGSGRFLAMYLVSGMAGNLVSSFQTPNPALGASGAVFGVMGALYVFLNRNDWLMGEQGEMVSSAITQSLIINVAIGFMNPMVDNWGHLGGALGGALMSYYFGPRLYLAEWPNEGGRVIVDKPVMRLPPALENIPSSMSKSFSRMARRMQIWRVKDGLQGKPWNPKQKRRADYQRRIYNVPNRSIKPKLDD</sequence>
<dbReference type="EMBL" id="JAGRRH010000013">
    <property type="protein sequence ID" value="KAG7359766.1"/>
    <property type="molecule type" value="Genomic_DNA"/>
</dbReference>
<reference evidence="3" key="1">
    <citation type="journal article" date="2021" name="Sci. Rep.">
        <title>Diploid genomic architecture of Nitzschia inconspicua, an elite biomass production diatom.</title>
        <authorList>
            <person name="Oliver A."/>
            <person name="Podell S."/>
            <person name="Pinowska A."/>
            <person name="Traller J.C."/>
            <person name="Smith S.R."/>
            <person name="McClure R."/>
            <person name="Beliaev A."/>
            <person name="Bohutskyi P."/>
            <person name="Hill E.A."/>
            <person name="Rabines A."/>
            <person name="Zheng H."/>
            <person name="Allen L.Z."/>
            <person name="Kuo A."/>
            <person name="Grigoriev I.V."/>
            <person name="Allen A.E."/>
            <person name="Hazlebeck D."/>
            <person name="Allen E.E."/>
        </authorList>
    </citation>
    <scope>NUCLEOTIDE SEQUENCE</scope>
    <source>
        <strain evidence="3">Hildebrandi</strain>
    </source>
</reference>
<evidence type="ECO:0000259" key="2">
    <source>
        <dbReference type="Pfam" id="PF01694"/>
    </source>
</evidence>
<keyword evidence="1" id="KW-0472">Membrane</keyword>
<evidence type="ECO:0000313" key="4">
    <source>
        <dbReference type="Proteomes" id="UP000693970"/>
    </source>
</evidence>
<dbReference type="GO" id="GO:0004252">
    <property type="term" value="F:serine-type endopeptidase activity"/>
    <property type="evidence" value="ECO:0007669"/>
    <property type="project" value="InterPro"/>
</dbReference>
<keyword evidence="4" id="KW-1185">Reference proteome</keyword>
<dbReference type="PANTHER" id="PTHR43731:SF26">
    <property type="entry name" value="RHOMBOID-LIKE PROTEIN 10, CHLOROPLASTIC"/>
    <property type="match status" value="1"/>
</dbReference>
<dbReference type="Proteomes" id="UP000693970">
    <property type="component" value="Unassembled WGS sequence"/>
</dbReference>
<dbReference type="InterPro" id="IPR022764">
    <property type="entry name" value="Peptidase_S54_rhomboid_dom"/>
</dbReference>
<dbReference type="GO" id="GO:0016020">
    <property type="term" value="C:membrane"/>
    <property type="evidence" value="ECO:0007669"/>
    <property type="project" value="InterPro"/>
</dbReference>
<keyword evidence="1" id="KW-0812">Transmembrane</keyword>
<feature type="transmembrane region" description="Helical" evidence="1">
    <location>
        <begin position="16"/>
        <end position="34"/>
    </location>
</feature>
<evidence type="ECO:0000256" key="1">
    <source>
        <dbReference type="SAM" id="Phobius"/>
    </source>
</evidence>
<dbReference type="PANTHER" id="PTHR43731">
    <property type="entry name" value="RHOMBOID PROTEASE"/>
    <property type="match status" value="1"/>
</dbReference>
<keyword evidence="1" id="KW-1133">Transmembrane helix</keyword>
<protein>
    <submittedName>
        <fullName evidence="3">Rhomboid family protein</fullName>
    </submittedName>
</protein>
<accession>A0A9K3LF58</accession>
<dbReference type="OrthoDB" id="418595at2759"/>
<reference evidence="3" key="2">
    <citation type="submission" date="2021-04" db="EMBL/GenBank/DDBJ databases">
        <authorList>
            <person name="Podell S."/>
        </authorList>
    </citation>
    <scope>NUCLEOTIDE SEQUENCE</scope>
    <source>
        <strain evidence="3">Hildebrandi</strain>
    </source>
</reference>
<evidence type="ECO:0000313" key="3">
    <source>
        <dbReference type="EMBL" id="KAG7359766.1"/>
    </source>
</evidence>
<feature type="domain" description="Peptidase S54 rhomboid" evidence="2">
    <location>
        <begin position="149"/>
        <end position="287"/>
    </location>
</feature>
<gene>
    <name evidence="3" type="ORF">IV203_034864</name>
</gene>
<name>A0A9K3LF58_9STRA</name>